<reference evidence="1" key="1">
    <citation type="submission" date="2023-04" db="EMBL/GenBank/DDBJ databases">
        <title>Ambrosiozyma monospora NBRC 10751.</title>
        <authorList>
            <person name="Ichikawa N."/>
            <person name="Sato H."/>
            <person name="Tonouchi N."/>
        </authorList>
    </citation>
    <scope>NUCLEOTIDE SEQUENCE</scope>
    <source>
        <strain evidence="1">NBRC 10751</strain>
    </source>
</reference>
<proteinExistence type="predicted"/>
<comment type="caution">
    <text evidence="1">The sequence shown here is derived from an EMBL/GenBank/DDBJ whole genome shotgun (WGS) entry which is preliminary data.</text>
</comment>
<protein>
    <submittedName>
        <fullName evidence="1">Unnamed protein product</fullName>
    </submittedName>
</protein>
<evidence type="ECO:0000313" key="2">
    <source>
        <dbReference type="Proteomes" id="UP001165064"/>
    </source>
</evidence>
<sequence>MSNSVLLEMDISKIAEKTPEQLFETYPVQDLDQLKFRLFNEVNDKKSELRSLVGNKYRDLLKVADDIIEMNELTKVEDSKLAGLTFKKSNYASKSLPNFNRFQFDALNQKVDKVKKTNRLKILRNLVHELDWTYLRFKESLSDVGTSNVDDDIDINDSIANEFIQLSKSIYLIGHHFADDIEQEEFTKWKFGSIKDNFLGDIKEQLITLLDDNEYEFALNLVTSYVIVTARLPIEALDWYLNIRLVYFKTIDDFQAGLRYIFNTLNYLQVLRTKVPTLLSRLIYSSLNSNWLLQTDFKNWMIWLDLPSDYTVSFPIKVVDLKIISKASLTSRLDKWKQQVGEFIYQKVTSEFNHTVQVSELSDSLNQLLVSYKSFTSLVDLQTNSGPLIDGILTSWKNKFARLLHIYMNQFNDISTLVLKNVNDVNALKPLKTNHGTNMFNFTDMTNIDAYTYQIVHPSAKAFGPIHDKMGDFKSNLNGVLFALISLKKLATTLTKPVLSIDDYEDPEFWKSTSKKIEKQVDNAIEHNIIEDLNGSVTKFFNNVSKMLENEIQPIQSFYLIRILMQFEQRNLFELPVNDSLDFSNMKFISLKELIDPLLHKLFKPLVKQISLPYSEKLSEIITTRFENDQEYSETSLWESDIENAAKLIPNSSSLEVELLLFQLADQLINLGDDEGEDYSDVYIAPQFRDIKNELIKELSLVVVNSIPSKLAEQESSISTEKTDASATIVAEPATSETETTVEVKKSEGDDVVKSETAEVGQKVEEPQATPMQESSSVESTESTMSNGDETKPLTKSQKKKRKKQAAKARKAEAEAAAASGNSTTTATAGTADVDNYDKPDEKSTDVKKEVSVSTTDDNDNDTSKTSSNEKSNDTDKHKAEESEGSEGSQQQPSDGKQVPTGENLSTSVKQPVLNEEKVKVVTLLTYADLIFLQNFFNNNEVANNYDFTEKACSKLVSLNSDLGEKNYRSSIEKSLFEHYKTNYLMFNPLSN</sequence>
<dbReference type="EMBL" id="BSXS01001158">
    <property type="protein sequence ID" value="GME75273.1"/>
    <property type="molecule type" value="Genomic_DNA"/>
</dbReference>
<accession>A0ACB5SX74</accession>
<organism evidence="1 2">
    <name type="scientific">Ambrosiozyma monospora</name>
    <name type="common">Yeast</name>
    <name type="synonym">Endomycopsis monosporus</name>
    <dbReference type="NCBI Taxonomy" id="43982"/>
    <lineage>
        <taxon>Eukaryota</taxon>
        <taxon>Fungi</taxon>
        <taxon>Dikarya</taxon>
        <taxon>Ascomycota</taxon>
        <taxon>Saccharomycotina</taxon>
        <taxon>Pichiomycetes</taxon>
        <taxon>Pichiales</taxon>
        <taxon>Pichiaceae</taxon>
        <taxon>Ambrosiozyma</taxon>
    </lineage>
</organism>
<keyword evidence="2" id="KW-1185">Reference proteome</keyword>
<name>A0ACB5SX74_AMBMO</name>
<evidence type="ECO:0000313" key="1">
    <source>
        <dbReference type="EMBL" id="GME75273.1"/>
    </source>
</evidence>
<dbReference type="Proteomes" id="UP001165064">
    <property type="component" value="Unassembled WGS sequence"/>
</dbReference>
<gene>
    <name evidence="1" type="ORF">Amon02_000209600</name>
</gene>